<dbReference type="GO" id="GO:0016020">
    <property type="term" value="C:membrane"/>
    <property type="evidence" value="ECO:0007669"/>
    <property type="project" value="UniProtKB-SubCell"/>
</dbReference>
<evidence type="ECO:0000313" key="9">
    <source>
        <dbReference type="Proteomes" id="UP000232145"/>
    </source>
</evidence>
<comment type="similarity">
    <text evidence="3">Belongs to the peptidase M50B family.</text>
</comment>
<evidence type="ECO:0000256" key="1">
    <source>
        <dbReference type="ARBA" id="ARBA00001947"/>
    </source>
</evidence>
<comment type="subcellular location">
    <subcellularLocation>
        <location evidence="2">Membrane</location>
        <topology evidence="2">Multi-pass membrane protein</topology>
    </subcellularLocation>
</comment>
<dbReference type="InterPro" id="IPR008915">
    <property type="entry name" value="Peptidase_M50"/>
</dbReference>
<dbReference type="Proteomes" id="UP000232145">
    <property type="component" value="Unassembled WGS sequence"/>
</dbReference>
<dbReference type="OrthoDB" id="9782003at2"/>
<evidence type="ECO:0000256" key="2">
    <source>
        <dbReference type="ARBA" id="ARBA00004141"/>
    </source>
</evidence>
<name>A0A2N0AIM8_9LEPT</name>
<evidence type="ECO:0000313" key="8">
    <source>
        <dbReference type="EMBL" id="PJZ84162.1"/>
    </source>
</evidence>
<dbReference type="EMBL" id="NPDX01000003">
    <property type="protein sequence ID" value="PJZ84162.1"/>
    <property type="molecule type" value="Genomic_DNA"/>
</dbReference>
<evidence type="ECO:0000259" key="7">
    <source>
        <dbReference type="Pfam" id="PF02163"/>
    </source>
</evidence>
<keyword evidence="6" id="KW-0472">Membrane</keyword>
<accession>A0A2N0AIM8</accession>
<protein>
    <recommendedName>
        <fullName evidence="7">Peptidase M50 domain-containing protein</fullName>
    </recommendedName>
</protein>
<evidence type="ECO:0000256" key="3">
    <source>
        <dbReference type="ARBA" id="ARBA00007931"/>
    </source>
</evidence>
<dbReference type="Pfam" id="PF02163">
    <property type="entry name" value="Peptidase_M50"/>
    <property type="match status" value="1"/>
</dbReference>
<proteinExistence type="inferred from homology"/>
<dbReference type="RefSeq" id="WP_100744565.1">
    <property type="nucleotide sequence ID" value="NZ_NPDW01000002.1"/>
</dbReference>
<gene>
    <name evidence="8" type="ORF">CH364_12560</name>
</gene>
<comment type="caution">
    <text evidence="8">The sequence shown here is derived from an EMBL/GenBank/DDBJ whole genome shotgun (WGS) entry which is preliminary data.</text>
</comment>
<comment type="cofactor">
    <cofactor evidence="1">
        <name>Zn(2+)</name>
        <dbReference type="ChEBI" id="CHEBI:29105"/>
    </cofactor>
</comment>
<dbReference type="AlphaFoldDB" id="A0A2N0AIM8"/>
<keyword evidence="9" id="KW-1185">Reference proteome</keyword>
<evidence type="ECO:0000256" key="4">
    <source>
        <dbReference type="ARBA" id="ARBA00022692"/>
    </source>
</evidence>
<keyword evidence="4" id="KW-0812">Transmembrane</keyword>
<keyword evidence="5" id="KW-1133">Transmembrane helix</keyword>
<evidence type="ECO:0000256" key="5">
    <source>
        <dbReference type="ARBA" id="ARBA00022989"/>
    </source>
</evidence>
<feature type="domain" description="Peptidase M50" evidence="7">
    <location>
        <begin position="7"/>
        <end position="43"/>
    </location>
</feature>
<evidence type="ECO:0000256" key="6">
    <source>
        <dbReference type="ARBA" id="ARBA00023136"/>
    </source>
</evidence>
<dbReference type="GO" id="GO:0006508">
    <property type="term" value="P:proteolysis"/>
    <property type="evidence" value="ECO:0007669"/>
    <property type="project" value="InterPro"/>
</dbReference>
<organism evidence="8 9">
    <name type="scientific">Leptospira harrisiae</name>
    <dbReference type="NCBI Taxonomy" id="2023189"/>
    <lineage>
        <taxon>Bacteria</taxon>
        <taxon>Pseudomonadati</taxon>
        <taxon>Spirochaetota</taxon>
        <taxon>Spirochaetia</taxon>
        <taxon>Leptospirales</taxon>
        <taxon>Leptospiraceae</taxon>
        <taxon>Leptospira</taxon>
    </lineage>
</organism>
<reference evidence="8 9" key="1">
    <citation type="submission" date="2017-07" db="EMBL/GenBank/DDBJ databases">
        <title>Leptospira spp. isolated from tropical soils.</title>
        <authorList>
            <person name="Thibeaux R."/>
            <person name="Iraola G."/>
            <person name="Ferres I."/>
            <person name="Bierque E."/>
            <person name="Girault D."/>
            <person name="Soupe-Gilbert M.-E."/>
            <person name="Picardeau M."/>
            <person name="Goarant C."/>
        </authorList>
    </citation>
    <scope>NUCLEOTIDE SEQUENCE [LARGE SCALE GENOMIC DNA]</scope>
    <source>
        <strain evidence="8 9">FH2-B-A1</strain>
    </source>
</reference>
<sequence length="46" mass="5520">MKRLKYLFYISVYLHEFGHLLFAKLTHLKVDRIAIGNGKNFVETFF</sequence>